<evidence type="ECO:0000313" key="5">
    <source>
        <dbReference type="EMBL" id="ORC93688.1"/>
    </source>
</evidence>
<evidence type="ECO:0000256" key="1">
    <source>
        <dbReference type="ARBA" id="ARBA00023098"/>
    </source>
</evidence>
<keyword evidence="3" id="KW-0812">Transmembrane</keyword>
<keyword evidence="2" id="KW-0378">Hydrolase</keyword>
<dbReference type="GeneID" id="39981026"/>
<reference evidence="5 6" key="1">
    <citation type="submission" date="2017-03" db="EMBL/GenBank/DDBJ databases">
        <title>An alternative strategy for trypanosome survival in the mammalian bloodstream revealed through genome and transcriptome analysis of the ubiquitous bovine parasite Trypanosoma (Megatrypanum) theileri.</title>
        <authorList>
            <person name="Kelly S."/>
            <person name="Ivens A."/>
            <person name="Mott A."/>
            <person name="O'Neill E."/>
            <person name="Emms D."/>
            <person name="Macleod O."/>
            <person name="Voorheis P."/>
            <person name="Matthews J."/>
            <person name="Matthews K."/>
            <person name="Carrington M."/>
        </authorList>
    </citation>
    <scope>NUCLEOTIDE SEQUENCE [LARGE SCALE GENOMIC DNA]</scope>
    <source>
        <strain evidence="5">Edinburgh</strain>
    </source>
</reference>
<keyword evidence="3" id="KW-0472">Membrane</keyword>
<dbReference type="GO" id="GO:0004806">
    <property type="term" value="F:triacylglycerol lipase activity"/>
    <property type="evidence" value="ECO:0007669"/>
    <property type="project" value="TreeGrafter"/>
</dbReference>
<dbReference type="AlphaFoldDB" id="A0A1X0P9X6"/>
<proteinExistence type="predicted"/>
<dbReference type="GO" id="GO:0005811">
    <property type="term" value="C:lipid droplet"/>
    <property type="evidence" value="ECO:0007669"/>
    <property type="project" value="TreeGrafter"/>
</dbReference>
<sequence>MEKDKVCSDAGKAADDEFDLTFGFSAGGWFQMYHYGAAQALVDSGLLERMSNDGKRVRFCGASAGALVSVCLASKSYRFKEIRERAAKCAEHYRSSWLNLFCMKKYIVEALDDFGSHLKNLEMKPNIEELLNNGSLEIFVTTLPNMKRKIIRNFYSYDDIAEALLASCCMSPLVGVPFRLRATGEWVCDGALATVTPRKGESRTITVSPFYFSASTIHPSTFVPVWWGLCPPDDVAHRNLFALGYNDMIEGLVANSYIAAEEGEPLLIPEVCFEFERNLFLRFFGFVCDILVLIFLRPIVVSCIYIELAVMSFIYFMKGVFKLDYKPFKKLYNNVRNIVSLRTLGRFVFGDNVPHNRQRLEKSSRLYRVFEPIVLGKKKKTTKRSVISPNDVEIKMYSTSSEYTQ</sequence>
<dbReference type="EMBL" id="NBCO01000001">
    <property type="protein sequence ID" value="ORC93688.1"/>
    <property type="molecule type" value="Genomic_DNA"/>
</dbReference>
<dbReference type="OrthoDB" id="197155at2759"/>
<organism evidence="5 6">
    <name type="scientific">Trypanosoma theileri</name>
    <dbReference type="NCBI Taxonomy" id="67003"/>
    <lineage>
        <taxon>Eukaryota</taxon>
        <taxon>Discoba</taxon>
        <taxon>Euglenozoa</taxon>
        <taxon>Kinetoplastea</taxon>
        <taxon>Metakinetoplastina</taxon>
        <taxon>Trypanosomatida</taxon>
        <taxon>Trypanosomatidae</taxon>
        <taxon>Trypanosoma</taxon>
    </lineage>
</organism>
<feature type="active site" description="Proton acceptor" evidence="2">
    <location>
        <position position="189"/>
    </location>
</feature>
<dbReference type="SUPFAM" id="SSF52151">
    <property type="entry name" value="FabD/lysophospholipase-like"/>
    <property type="match status" value="1"/>
</dbReference>
<dbReference type="Proteomes" id="UP000192257">
    <property type="component" value="Unassembled WGS sequence"/>
</dbReference>
<feature type="short sequence motif" description="GXSXG" evidence="2">
    <location>
        <begin position="61"/>
        <end position="65"/>
    </location>
</feature>
<dbReference type="InterPro" id="IPR033562">
    <property type="entry name" value="PLPL"/>
</dbReference>
<dbReference type="InterPro" id="IPR016035">
    <property type="entry name" value="Acyl_Trfase/lysoPLipase"/>
</dbReference>
<dbReference type="STRING" id="67003.A0A1X0P9X6"/>
<comment type="caution">
    <text evidence="5">The sequence shown here is derived from an EMBL/GenBank/DDBJ whole genome shotgun (WGS) entry which is preliminary data.</text>
</comment>
<evidence type="ECO:0000259" key="4">
    <source>
        <dbReference type="PROSITE" id="PS51635"/>
    </source>
</evidence>
<dbReference type="Gene3D" id="3.40.1090.10">
    <property type="entry name" value="Cytosolic phospholipase A2 catalytic domain"/>
    <property type="match status" value="1"/>
</dbReference>
<keyword evidence="1 2" id="KW-0443">Lipid metabolism</keyword>
<dbReference type="InterPro" id="IPR002641">
    <property type="entry name" value="PNPLA_dom"/>
</dbReference>
<evidence type="ECO:0000313" key="6">
    <source>
        <dbReference type="Proteomes" id="UP000192257"/>
    </source>
</evidence>
<dbReference type="GO" id="GO:0019433">
    <property type="term" value="P:triglyceride catabolic process"/>
    <property type="evidence" value="ECO:0007669"/>
    <property type="project" value="TreeGrafter"/>
</dbReference>
<feature type="transmembrane region" description="Helical" evidence="3">
    <location>
        <begin position="283"/>
        <end position="316"/>
    </location>
</feature>
<keyword evidence="2" id="KW-0442">Lipid degradation</keyword>
<dbReference type="VEuPathDB" id="TriTrypDB:TM35_000015650"/>
<dbReference type="GO" id="GO:0055088">
    <property type="term" value="P:lipid homeostasis"/>
    <property type="evidence" value="ECO:0007669"/>
    <property type="project" value="TreeGrafter"/>
</dbReference>
<dbReference type="PANTHER" id="PTHR12406">
    <property type="entry name" value="CALCIUM-INDEPENDENT PHOSPHOLIPASE A2 IPLA2 -RELATED"/>
    <property type="match status" value="1"/>
</dbReference>
<dbReference type="GO" id="GO:0016020">
    <property type="term" value="C:membrane"/>
    <property type="evidence" value="ECO:0007669"/>
    <property type="project" value="TreeGrafter"/>
</dbReference>
<keyword evidence="6" id="KW-1185">Reference proteome</keyword>
<dbReference type="GO" id="GO:0005737">
    <property type="term" value="C:cytoplasm"/>
    <property type="evidence" value="ECO:0007669"/>
    <property type="project" value="TreeGrafter"/>
</dbReference>
<gene>
    <name evidence="5" type="ORF">TM35_000015650</name>
</gene>
<protein>
    <submittedName>
        <fullName evidence="5">Patatin-like phospholipase</fullName>
    </submittedName>
</protein>
<feature type="short sequence motif" description="DGA/G" evidence="2">
    <location>
        <begin position="189"/>
        <end position="191"/>
    </location>
</feature>
<evidence type="ECO:0000256" key="2">
    <source>
        <dbReference type="PROSITE-ProRule" id="PRU01161"/>
    </source>
</evidence>
<comment type="caution">
    <text evidence="2">Lacks conserved residue(s) required for the propagation of feature annotation.</text>
</comment>
<accession>A0A1X0P9X6</accession>
<name>A0A1X0P9X6_9TRYP</name>
<dbReference type="RefSeq" id="XP_028887754.1">
    <property type="nucleotide sequence ID" value="XM_029021246.1"/>
</dbReference>
<dbReference type="PANTHER" id="PTHR12406:SF42">
    <property type="entry name" value="PNPLA DOMAIN-CONTAINING PROTEIN"/>
    <property type="match status" value="1"/>
</dbReference>
<feature type="active site" description="Nucleophile" evidence="2">
    <location>
        <position position="63"/>
    </location>
</feature>
<dbReference type="PROSITE" id="PS51635">
    <property type="entry name" value="PNPLA"/>
    <property type="match status" value="1"/>
</dbReference>
<dbReference type="Pfam" id="PF01734">
    <property type="entry name" value="Patatin"/>
    <property type="match status" value="1"/>
</dbReference>
<keyword evidence="3" id="KW-1133">Transmembrane helix</keyword>
<feature type="domain" description="PNPLA" evidence="4">
    <location>
        <begin position="22"/>
        <end position="202"/>
    </location>
</feature>
<evidence type="ECO:0000256" key="3">
    <source>
        <dbReference type="SAM" id="Phobius"/>
    </source>
</evidence>